<dbReference type="PANTHER" id="PTHR36460">
    <property type="entry name" value="UPF0132 DOMAIN PROTEIN (AFU_ORTHOLOGUE AFUA_3G10255)"/>
    <property type="match status" value="1"/>
</dbReference>
<feature type="compositionally biased region" description="Polar residues" evidence="5">
    <location>
        <begin position="86"/>
        <end position="95"/>
    </location>
</feature>
<accession>A0A9W8L502</accession>
<evidence type="ECO:0000256" key="1">
    <source>
        <dbReference type="ARBA" id="ARBA00004141"/>
    </source>
</evidence>
<feature type="compositionally biased region" description="Basic and acidic residues" evidence="5">
    <location>
        <begin position="7"/>
        <end position="23"/>
    </location>
</feature>
<keyword evidence="3 6" id="KW-1133">Transmembrane helix</keyword>
<reference evidence="7" key="1">
    <citation type="submission" date="2022-07" db="EMBL/GenBank/DDBJ databases">
        <title>Phylogenomic reconstructions and comparative analyses of Kickxellomycotina fungi.</title>
        <authorList>
            <person name="Reynolds N.K."/>
            <person name="Stajich J.E."/>
            <person name="Barry K."/>
            <person name="Grigoriev I.V."/>
            <person name="Crous P."/>
            <person name="Smith M.E."/>
        </authorList>
    </citation>
    <scope>NUCLEOTIDE SEQUENCE</scope>
    <source>
        <strain evidence="7">CBS 109367</strain>
    </source>
</reference>
<evidence type="ECO:0000256" key="2">
    <source>
        <dbReference type="ARBA" id="ARBA00022692"/>
    </source>
</evidence>
<keyword evidence="8" id="KW-1185">Reference proteome</keyword>
<dbReference type="OrthoDB" id="5546837at2759"/>
<evidence type="ECO:0000256" key="3">
    <source>
        <dbReference type="ARBA" id="ARBA00022989"/>
    </source>
</evidence>
<feature type="transmembrane region" description="Helical" evidence="6">
    <location>
        <begin position="112"/>
        <end position="130"/>
    </location>
</feature>
<name>A0A9W8L502_9FUNG</name>
<evidence type="ECO:0000256" key="6">
    <source>
        <dbReference type="SAM" id="Phobius"/>
    </source>
</evidence>
<dbReference type="Proteomes" id="UP001151516">
    <property type="component" value="Unassembled WGS sequence"/>
</dbReference>
<evidence type="ECO:0000256" key="5">
    <source>
        <dbReference type="SAM" id="MobiDB-lite"/>
    </source>
</evidence>
<proteinExistence type="predicted"/>
<feature type="compositionally biased region" description="Polar residues" evidence="5">
    <location>
        <begin position="53"/>
        <end position="63"/>
    </location>
</feature>
<sequence length="211" mass="22655">MSDYSPIDDHDRNAAPYKSEHSSHGGSGGSYSSHPYSSSYGGGGGGGRRGEQQESLVIQVTPPSTSSAGGGSGGHNAYGGGEPTAGPSTFSSQDGGQRISRYETSLSLRYDIEASLAYVLGIFSGAFLLILEKKNDYVRFHAWQSSLLSATFIFALIFSALLSNYLYYLVVLTVVASHVYMVRRAYFDGAVFERFELPYVGPLASQLVDEE</sequence>
<keyword evidence="4 6" id="KW-0472">Membrane</keyword>
<organism evidence="7 8">
    <name type="scientific">Coemansia spiralis</name>
    <dbReference type="NCBI Taxonomy" id="417178"/>
    <lineage>
        <taxon>Eukaryota</taxon>
        <taxon>Fungi</taxon>
        <taxon>Fungi incertae sedis</taxon>
        <taxon>Zoopagomycota</taxon>
        <taxon>Kickxellomycotina</taxon>
        <taxon>Kickxellomycetes</taxon>
        <taxon>Kickxellales</taxon>
        <taxon>Kickxellaceae</taxon>
        <taxon>Coemansia</taxon>
    </lineage>
</organism>
<dbReference type="EMBL" id="JANBTX010000013">
    <property type="protein sequence ID" value="KAJ2690282.1"/>
    <property type="molecule type" value="Genomic_DNA"/>
</dbReference>
<feature type="compositionally biased region" description="Gly residues" evidence="5">
    <location>
        <begin position="68"/>
        <end position="83"/>
    </location>
</feature>
<evidence type="ECO:0000256" key="4">
    <source>
        <dbReference type="ARBA" id="ARBA00023136"/>
    </source>
</evidence>
<comment type="subcellular location">
    <subcellularLocation>
        <location evidence="1">Membrane</location>
        <topology evidence="1">Multi-pass membrane protein</topology>
    </subcellularLocation>
</comment>
<keyword evidence="2 6" id="KW-0812">Transmembrane</keyword>
<comment type="caution">
    <text evidence="7">The sequence shown here is derived from an EMBL/GenBank/DDBJ whole genome shotgun (WGS) entry which is preliminary data.</text>
</comment>
<feature type="compositionally biased region" description="Low complexity" evidence="5">
    <location>
        <begin position="30"/>
        <end position="39"/>
    </location>
</feature>
<evidence type="ECO:0000313" key="7">
    <source>
        <dbReference type="EMBL" id="KAJ2690282.1"/>
    </source>
</evidence>
<dbReference type="AlphaFoldDB" id="A0A9W8L502"/>
<dbReference type="PANTHER" id="PTHR36460:SF1">
    <property type="entry name" value="UPF0132 DOMAIN PROTEIN (AFU_ORTHOLOGUE AFUA_3G10255)"/>
    <property type="match status" value="1"/>
</dbReference>
<protein>
    <submittedName>
        <fullName evidence="7">Uncharacterized protein</fullName>
    </submittedName>
</protein>
<dbReference type="GO" id="GO:0016020">
    <property type="term" value="C:membrane"/>
    <property type="evidence" value="ECO:0007669"/>
    <property type="project" value="UniProtKB-SubCell"/>
</dbReference>
<gene>
    <name evidence="7" type="ORF">IWW39_000833</name>
</gene>
<feature type="region of interest" description="Disordered" evidence="5">
    <location>
        <begin position="1"/>
        <end position="96"/>
    </location>
</feature>
<evidence type="ECO:0000313" key="8">
    <source>
        <dbReference type="Proteomes" id="UP001151516"/>
    </source>
</evidence>